<sequence length="212" mass="22924">MTPPTYNQALLEMASQSLAELARTGAQKAGKRTPAQESHFLCTWMADSLKEKRFSRLVMEDLKAWVQLGRTLGAGADLKGLLERIIRQYERAMAEPTGLGGRLAALLAELEAAGWLVLTSSEVNAKLRLQSGGQPSLIISASEYQGHIEAGELARSLTLYVRGDEARLAQAAFSHGLLLSQGNKKTTLVKHHKAYRLVPGNAQPALALLIGP</sequence>
<keyword evidence="2" id="KW-1185">Reference proteome</keyword>
<dbReference type="InterPro" id="IPR021316">
    <property type="entry name" value="DUF2913"/>
</dbReference>
<organism evidence="1 2">
    <name type="scientific">Aeromonas sanarellii</name>
    <dbReference type="NCBI Taxonomy" id="633415"/>
    <lineage>
        <taxon>Bacteria</taxon>
        <taxon>Pseudomonadati</taxon>
        <taxon>Pseudomonadota</taxon>
        <taxon>Gammaproteobacteria</taxon>
        <taxon>Aeromonadales</taxon>
        <taxon>Aeromonadaceae</taxon>
        <taxon>Aeromonas</taxon>
    </lineage>
</organism>
<evidence type="ECO:0000313" key="2">
    <source>
        <dbReference type="Proteomes" id="UP000666661"/>
    </source>
</evidence>
<dbReference type="EMBL" id="JAGIQF010000001">
    <property type="protein sequence ID" value="MBP0601909.1"/>
    <property type="molecule type" value="Genomic_DNA"/>
</dbReference>
<reference evidence="1 2" key="1">
    <citation type="submission" date="2021-03" db="EMBL/GenBank/DDBJ databases">
        <title>Plant growth promoting bacteria isolated from wild legumes nodules and trapping Phaseolus vulgaris L. nodules in the center and southern Mexico.</title>
        <authorList>
            <person name="Estrada P."/>
        </authorList>
    </citation>
    <scope>NUCLEOTIDE SEQUENCE [LARGE SCALE GENOMIC DNA]</scope>
    <source>
        <strain evidence="1 2">MaGu-431</strain>
    </source>
</reference>
<accession>A0ABS4B351</accession>
<protein>
    <submittedName>
        <fullName evidence="1">DUF2913 family protein</fullName>
    </submittedName>
</protein>
<dbReference type="Proteomes" id="UP000666661">
    <property type="component" value="Unassembled WGS sequence"/>
</dbReference>
<gene>
    <name evidence="1" type="ORF">J8I01_05170</name>
</gene>
<dbReference type="Pfam" id="PF11140">
    <property type="entry name" value="DUF2913"/>
    <property type="match status" value="1"/>
</dbReference>
<evidence type="ECO:0000313" key="1">
    <source>
        <dbReference type="EMBL" id="MBP0601909.1"/>
    </source>
</evidence>
<proteinExistence type="predicted"/>
<dbReference type="RefSeq" id="WP_209792866.1">
    <property type="nucleotide sequence ID" value="NZ_JAAKIK010000024.1"/>
</dbReference>
<comment type="caution">
    <text evidence="1">The sequence shown here is derived from an EMBL/GenBank/DDBJ whole genome shotgun (WGS) entry which is preliminary data.</text>
</comment>
<name>A0ABS4B351_9GAMM</name>